<dbReference type="Gene3D" id="1.10.260.40">
    <property type="entry name" value="lambda repressor-like DNA-binding domains"/>
    <property type="match status" value="1"/>
</dbReference>
<dbReference type="EMBL" id="VVND01000002">
    <property type="protein sequence ID" value="KAA3160548.1"/>
    <property type="molecule type" value="Genomic_DNA"/>
</dbReference>
<organism evidence="2 3">
    <name type="scientific">Alistipes finegoldii</name>
    <dbReference type="NCBI Taxonomy" id="214856"/>
    <lineage>
        <taxon>Bacteria</taxon>
        <taxon>Pseudomonadati</taxon>
        <taxon>Bacteroidota</taxon>
        <taxon>Bacteroidia</taxon>
        <taxon>Bacteroidales</taxon>
        <taxon>Rikenellaceae</taxon>
        <taxon>Alistipes</taxon>
    </lineage>
</organism>
<sequence length="76" mass="8815">MDSQRHNETLMKAVAKRFSELRKAKGLSQIEIYRDIGIHIGRIESGYSNIAMGTFSDLCKYYNISFEEFFDSLDVE</sequence>
<dbReference type="InterPro" id="IPR010982">
    <property type="entry name" value="Lambda_DNA-bd_dom_sf"/>
</dbReference>
<reference evidence="2 3" key="1">
    <citation type="journal article" date="2019" name="Nat. Med.">
        <title>A library of human gut bacterial isolates paired with longitudinal multiomics data enables mechanistic microbiome research.</title>
        <authorList>
            <person name="Poyet M."/>
            <person name="Groussin M."/>
            <person name="Gibbons S.M."/>
            <person name="Avila-Pacheco J."/>
            <person name="Jiang X."/>
            <person name="Kearney S.M."/>
            <person name="Perrotta A.R."/>
            <person name="Berdy B."/>
            <person name="Zhao S."/>
            <person name="Lieberman T.D."/>
            <person name="Swanson P.K."/>
            <person name="Smith M."/>
            <person name="Roesemann S."/>
            <person name="Alexander J.E."/>
            <person name="Rich S.A."/>
            <person name="Livny J."/>
            <person name="Vlamakis H."/>
            <person name="Clish C."/>
            <person name="Bullock K."/>
            <person name="Deik A."/>
            <person name="Scott J."/>
            <person name="Pierce K.A."/>
            <person name="Xavier R.J."/>
            <person name="Alm E.J."/>
        </authorList>
    </citation>
    <scope>NUCLEOTIDE SEQUENCE [LARGE SCALE GENOMIC DNA]</scope>
    <source>
        <strain evidence="2 3">BIOML-A1</strain>
    </source>
</reference>
<dbReference type="SMART" id="SM00530">
    <property type="entry name" value="HTH_XRE"/>
    <property type="match status" value="1"/>
</dbReference>
<dbReference type="Proteomes" id="UP000324870">
    <property type="component" value="Unassembled WGS sequence"/>
</dbReference>
<keyword evidence="3" id="KW-1185">Reference proteome</keyword>
<gene>
    <name evidence="2" type="ORF">F2A26_02075</name>
</gene>
<dbReference type="SUPFAM" id="SSF47413">
    <property type="entry name" value="lambda repressor-like DNA-binding domains"/>
    <property type="match status" value="1"/>
</dbReference>
<evidence type="ECO:0000259" key="1">
    <source>
        <dbReference type="PROSITE" id="PS50943"/>
    </source>
</evidence>
<accession>A0ABQ6S6J1</accession>
<comment type="caution">
    <text evidence="2">The sequence shown here is derived from an EMBL/GenBank/DDBJ whole genome shotgun (WGS) entry which is preliminary data.</text>
</comment>
<evidence type="ECO:0000313" key="2">
    <source>
        <dbReference type="EMBL" id="KAA3160548.1"/>
    </source>
</evidence>
<dbReference type="CDD" id="cd00093">
    <property type="entry name" value="HTH_XRE"/>
    <property type="match status" value="1"/>
</dbReference>
<dbReference type="Pfam" id="PF01381">
    <property type="entry name" value="HTH_3"/>
    <property type="match status" value="1"/>
</dbReference>
<evidence type="ECO:0000313" key="3">
    <source>
        <dbReference type="Proteomes" id="UP000324870"/>
    </source>
</evidence>
<dbReference type="InterPro" id="IPR001387">
    <property type="entry name" value="Cro/C1-type_HTH"/>
</dbReference>
<name>A0ABQ6S6J1_9BACT</name>
<feature type="domain" description="HTH cro/C1-type" evidence="1">
    <location>
        <begin position="20"/>
        <end position="69"/>
    </location>
</feature>
<dbReference type="PROSITE" id="PS50943">
    <property type="entry name" value="HTH_CROC1"/>
    <property type="match status" value="1"/>
</dbReference>
<proteinExistence type="predicted"/>
<protein>
    <submittedName>
        <fullName evidence="2">Helix-turn-helix transcriptional regulator</fullName>
    </submittedName>
</protein>